<feature type="transmembrane region" description="Helical" evidence="9">
    <location>
        <begin position="20"/>
        <end position="42"/>
    </location>
</feature>
<organism evidence="11 12">
    <name type="scientific">Betta splendens</name>
    <name type="common">Siamese fighting fish</name>
    <dbReference type="NCBI Taxonomy" id="158456"/>
    <lineage>
        <taxon>Eukaryota</taxon>
        <taxon>Metazoa</taxon>
        <taxon>Chordata</taxon>
        <taxon>Craniata</taxon>
        <taxon>Vertebrata</taxon>
        <taxon>Euteleostomi</taxon>
        <taxon>Actinopterygii</taxon>
        <taxon>Neopterygii</taxon>
        <taxon>Teleostei</taxon>
        <taxon>Neoteleostei</taxon>
        <taxon>Acanthomorphata</taxon>
        <taxon>Anabantaria</taxon>
        <taxon>Anabantiformes</taxon>
        <taxon>Anabantoidei</taxon>
        <taxon>Osphronemidae</taxon>
        <taxon>Betta</taxon>
    </lineage>
</organism>
<feature type="domain" description="G-protein coupled receptors family 1 profile" evidence="10">
    <location>
        <begin position="33"/>
        <end position="267"/>
    </location>
</feature>
<protein>
    <submittedName>
        <fullName evidence="12">Lysophosphatidic acid receptor 5-like</fullName>
    </submittedName>
</protein>
<feature type="transmembrane region" description="Helical" evidence="9">
    <location>
        <begin position="54"/>
        <end position="75"/>
    </location>
</feature>
<dbReference type="GO" id="GO:0035025">
    <property type="term" value="P:positive regulation of Rho protein signal transduction"/>
    <property type="evidence" value="ECO:0007669"/>
    <property type="project" value="TreeGrafter"/>
</dbReference>
<evidence type="ECO:0000256" key="6">
    <source>
        <dbReference type="ARBA" id="ARBA00023170"/>
    </source>
</evidence>
<dbReference type="InParanoid" id="A0A6P7P3E2"/>
<evidence type="ECO:0000256" key="1">
    <source>
        <dbReference type="ARBA" id="ARBA00004141"/>
    </source>
</evidence>
<evidence type="ECO:0000256" key="3">
    <source>
        <dbReference type="ARBA" id="ARBA00022989"/>
    </source>
</evidence>
<proteinExistence type="predicted"/>
<gene>
    <name evidence="12" type="primary">LOC114867875</name>
</gene>
<evidence type="ECO:0000256" key="9">
    <source>
        <dbReference type="SAM" id="Phobius"/>
    </source>
</evidence>
<dbReference type="AlphaFoldDB" id="A0A6P7P3E2"/>
<dbReference type="KEGG" id="bspl:114867875"/>
<dbReference type="InterPro" id="IPR000276">
    <property type="entry name" value="GPCR_Rhodpsn"/>
</dbReference>
<accession>A0A6P7P3E2</accession>
<feature type="transmembrane region" description="Helical" evidence="9">
    <location>
        <begin position="182"/>
        <end position="202"/>
    </location>
</feature>
<name>A0A6P7P3E2_BETSP</name>
<sequence length="287" mass="30836">MNSSLQASANATAAPQPGFAAAYGVIAALGLPLNAASLWILLRRHSLRAPGAVFMLNLAASDLMLVASLPARSYAHATGTWPLSGAACAAVLALFRANLRSSAVFISLISVDRLLAVVFPLRSRHLRTAANAWKAAALAWILVSAASLPQLLPLPSSWSGGPNCFLPRSDAHGRLVPVAQSVLIFVLLAVNVLCTAVVSVTLRRHRPDARVRNTVDVMLIFIMNLVMFTLCFLPLSIGLLQFGNFHKTLPPLICLASVNCCLDPLLYYFSLDAFWKRREDVDPATGR</sequence>
<dbReference type="PANTHER" id="PTHR24232:SF90">
    <property type="entry name" value="LYSOPHOSPHATIDIC ACID RECEPTOR 5B"/>
    <property type="match status" value="1"/>
</dbReference>
<dbReference type="GO" id="GO:0005886">
    <property type="term" value="C:plasma membrane"/>
    <property type="evidence" value="ECO:0007669"/>
    <property type="project" value="TreeGrafter"/>
</dbReference>
<dbReference type="GO" id="GO:0007200">
    <property type="term" value="P:phospholipase C-activating G protein-coupled receptor signaling pathway"/>
    <property type="evidence" value="ECO:0007669"/>
    <property type="project" value="TreeGrafter"/>
</dbReference>
<keyword evidence="6" id="KW-0675">Receptor</keyword>
<keyword evidence="2 9" id="KW-0812">Transmembrane</keyword>
<dbReference type="InterPro" id="IPR017452">
    <property type="entry name" value="GPCR_Rhodpsn_7TM"/>
</dbReference>
<evidence type="ECO:0000259" key="10">
    <source>
        <dbReference type="PROSITE" id="PS50262"/>
    </source>
</evidence>
<evidence type="ECO:0000313" key="12">
    <source>
        <dbReference type="RefSeq" id="XP_029026806.1"/>
    </source>
</evidence>
<dbReference type="Pfam" id="PF00001">
    <property type="entry name" value="7tm_1"/>
    <property type="match status" value="1"/>
</dbReference>
<feature type="transmembrane region" description="Helical" evidence="9">
    <location>
        <begin position="249"/>
        <end position="269"/>
    </location>
</feature>
<dbReference type="Gene3D" id="1.20.1070.10">
    <property type="entry name" value="Rhodopsin 7-helix transmembrane proteins"/>
    <property type="match status" value="1"/>
</dbReference>
<dbReference type="PRINTS" id="PR00237">
    <property type="entry name" value="GPCRRHODOPSN"/>
</dbReference>
<evidence type="ECO:0000256" key="7">
    <source>
        <dbReference type="ARBA" id="ARBA00023180"/>
    </source>
</evidence>
<reference evidence="12" key="1">
    <citation type="submission" date="2025-08" db="UniProtKB">
        <authorList>
            <consortium name="RefSeq"/>
        </authorList>
    </citation>
    <scope>IDENTIFICATION</scope>
</reference>
<dbReference type="RefSeq" id="XP_029026806.1">
    <property type="nucleotide sequence ID" value="XM_029170973.2"/>
</dbReference>
<keyword evidence="7" id="KW-0325">Glycoprotein</keyword>
<evidence type="ECO:0000256" key="5">
    <source>
        <dbReference type="ARBA" id="ARBA00023136"/>
    </source>
</evidence>
<dbReference type="GO" id="GO:0070915">
    <property type="term" value="F:lysophosphatidic acid receptor activity"/>
    <property type="evidence" value="ECO:0007669"/>
    <property type="project" value="TreeGrafter"/>
</dbReference>
<dbReference type="GeneID" id="114867875"/>
<dbReference type="PANTHER" id="PTHR24232">
    <property type="entry name" value="G-PROTEIN COUPLED RECEPTOR"/>
    <property type="match status" value="1"/>
</dbReference>
<keyword evidence="3 9" id="KW-1133">Transmembrane helix</keyword>
<keyword evidence="8" id="KW-0807">Transducer</keyword>
<dbReference type="SUPFAM" id="SSF81321">
    <property type="entry name" value="Family A G protein-coupled receptor-like"/>
    <property type="match status" value="1"/>
</dbReference>
<keyword evidence="5 9" id="KW-0472">Membrane</keyword>
<evidence type="ECO:0000313" key="11">
    <source>
        <dbReference type="Proteomes" id="UP000515150"/>
    </source>
</evidence>
<dbReference type="CDD" id="cd14982">
    <property type="entry name" value="7tmA_purinoceptor-like"/>
    <property type="match status" value="1"/>
</dbReference>
<evidence type="ECO:0000256" key="8">
    <source>
        <dbReference type="ARBA" id="ARBA00023224"/>
    </source>
</evidence>
<keyword evidence="4" id="KW-0297">G-protein coupled receptor</keyword>
<feature type="transmembrane region" description="Helical" evidence="9">
    <location>
        <begin position="214"/>
        <end position="237"/>
    </location>
</feature>
<evidence type="ECO:0000256" key="4">
    <source>
        <dbReference type="ARBA" id="ARBA00023040"/>
    </source>
</evidence>
<evidence type="ECO:0000256" key="2">
    <source>
        <dbReference type="ARBA" id="ARBA00022692"/>
    </source>
</evidence>
<dbReference type="Proteomes" id="UP000515150">
    <property type="component" value="Chromosome 13"/>
</dbReference>
<dbReference type="PROSITE" id="PS50262">
    <property type="entry name" value="G_PROTEIN_RECEP_F1_2"/>
    <property type="match status" value="1"/>
</dbReference>
<dbReference type="OrthoDB" id="5950040at2759"/>
<feature type="transmembrane region" description="Helical" evidence="9">
    <location>
        <begin position="133"/>
        <end position="152"/>
    </location>
</feature>
<keyword evidence="11" id="KW-1185">Reference proteome</keyword>
<comment type="subcellular location">
    <subcellularLocation>
        <location evidence="1">Membrane</location>
        <topology evidence="1">Multi-pass membrane protein</topology>
    </subcellularLocation>
</comment>